<keyword evidence="3" id="KW-1185">Reference proteome</keyword>
<accession>A0ABT7ENN6</accession>
<organism evidence="2 3">
    <name type="scientific">Pseudoalteromonas obscura</name>
    <dbReference type="NCBI Taxonomy" id="3048491"/>
    <lineage>
        <taxon>Bacteria</taxon>
        <taxon>Pseudomonadati</taxon>
        <taxon>Pseudomonadota</taxon>
        <taxon>Gammaproteobacteria</taxon>
        <taxon>Alteromonadales</taxon>
        <taxon>Pseudoalteromonadaceae</taxon>
        <taxon>Pseudoalteromonas</taxon>
    </lineage>
</organism>
<feature type="transmembrane region" description="Helical" evidence="1">
    <location>
        <begin position="146"/>
        <end position="166"/>
    </location>
</feature>
<keyword evidence="1" id="KW-1133">Transmembrane helix</keyword>
<gene>
    <name evidence="2" type="ORF">QNM18_16435</name>
</gene>
<sequence length="225" mass="25708">MSDSIYRALQGLSRRETILCKQGGRLPKHIEIKLYIGYLTLILAAILVAFVWQISQLETYKYTSLILLLMGYFGIVAHPALLFILKKDEIKSHFKNPFNLIYVNALNTQRFDQKYVDFLSTRNIHHLELVLLEIQAQKHLFEQKTALLVGSIERIGFAPGILALLISLDKLSEIELDWVLSIAYVIPIIYFFGAFSRLLASKVSRHISILELAIQRKKAACTTTD</sequence>
<proteinExistence type="predicted"/>
<evidence type="ECO:0000313" key="3">
    <source>
        <dbReference type="Proteomes" id="UP001231915"/>
    </source>
</evidence>
<name>A0ABT7ENN6_9GAMM</name>
<dbReference type="EMBL" id="JASJUT010000007">
    <property type="protein sequence ID" value="MDK2596638.1"/>
    <property type="molecule type" value="Genomic_DNA"/>
</dbReference>
<feature type="transmembrane region" description="Helical" evidence="1">
    <location>
        <begin position="35"/>
        <end position="54"/>
    </location>
</feature>
<comment type="caution">
    <text evidence="2">The sequence shown here is derived from an EMBL/GenBank/DDBJ whole genome shotgun (WGS) entry which is preliminary data.</text>
</comment>
<evidence type="ECO:0000256" key="1">
    <source>
        <dbReference type="SAM" id="Phobius"/>
    </source>
</evidence>
<feature type="transmembrane region" description="Helical" evidence="1">
    <location>
        <begin position="178"/>
        <end position="200"/>
    </location>
</feature>
<evidence type="ECO:0000313" key="2">
    <source>
        <dbReference type="EMBL" id="MDK2596638.1"/>
    </source>
</evidence>
<protein>
    <submittedName>
        <fullName evidence="2">Uncharacterized protein</fullName>
    </submittedName>
</protein>
<keyword evidence="1" id="KW-0812">Transmembrane</keyword>
<dbReference type="RefSeq" id="WP_284137834.1">
    <property type="nucleotide sequence ID" value="NZ_JASJUT010000007.1"/>
</dbReference>
<dbReference type="Proteomes" id="UP001231915">
    <property type="component" value="Unassembled WGS sequence"/>
</dbReference>
<reference evidence="2 3" key="1">
    <citation type="submission" date="2023-05" db="EMBL/GenBank/DDBJ databases">
        <title>Pseudoalteromonas ardens sp. nov., Pseudoalteromonas obscura sp. nov., and Pseudoalteromonas umbrosa sp. nov., isolated from the coral Montipora capitata.</title>
        <authorList>
            <person name="Thomas E.M."/>
            <person name="Smith E.M."/>
            <person name="Papke E."/>
            <person name="Shlafstein M.D."/>
            <person name="Oline D.K."/>
            <person name="Videau P."/>
            <person name="Saw J.H."/>
            <person name="Strangman W.K."/>
            <person name="Ushijima B."/>
        </authorList>
    </citation>
    <scope>NUCLEOTIDE SEQUENCE [LARGE SCALE GENOMIC DNA]</scope>
    <source>
        <strain evidence="2 3">P94</strain>
    </source>
</reference>
<keyword evidence="1" id="KW-0472">Membrane</keyword>
<feature type="transmembrane region" description="Helical" evidence="1">
    <location>
        <begin position="66"/>
        <end position="85"/>
    </location>
</feature>